<dbReference type="PANTHER" id="PTHR43143">
    <property type="entry name" value="METALLOPHOSPHOESTERASE, CALCINEURIN SUPERFAMILY"/>
    <property type="match status" value="1"/>
</dbReference>
<dbReference type="GO" id="GO:0046872">
    <property type="term" value="F:metal ion binding"/>
    <property type="evidence" value="ECO:0007669"/>
    <property type="project" value="InterPro"/>
</dbReference>
<sequence>MTVFTRNLYLSFFLFLWHYPLVAQNKSVILGRPTDKSITASVYFEASAEFYLEYGLSPGNYPFRTTAIRNQARKPDMVELTNLSPNTRYYYRMQWRAVNAATFTATPEYLFQTQRAAGSTFRFIVEGDEHLHDKKGVASLYRICLQNQLKGAPDFMISMGDMFGDDHTPTQTTSADMDFYHRDLLQYLGDACHSMPFFFCLGNHEGESGYYLRQTPPNNIAVYATNWRKYYFANPRPDGFYTGNATKEAYGMDLPENYYAFTWGDALFVVLDVYRHCDVNDKPQNWDWTLGKAQYDWFRQTLETSRAKYKFVFGHHTRGQGRGGILTAKDYEWGGNNGKNSYDFDKQRPGWGLPIHQLMVKNGVNIFFQGHDHLYAREALDGLVYQTSPMACDSTYTIGMLANADAYTDVTLDGSGHLQVTVSPDEVRVDFIRAYLPADTRDGKHKNGETAYSYTLKAGTPASTTTSGQTQTILADPALESDVIRIFPNPTADRLKITVGQPLATCQVTVSDAAGKELFRTSSTDIDMHTYPDGLYLFRIETGRTQITRKILIRH</sequence>
<dbReference type="InterPro" id="IPR029052">
    <property type="entry name" value="Metallo-depent_PP-like"/>
</dbReference>
<reference evidence="4 5" key="1">
    <citation type="submission" date="2016-10" db="EMBL/GenBank/DDBJ databases">
        <title>Arsenicibacter rosenii gen. nov., sp. nov., an efficient arsenic-methylating bacterium isolated from an arsenic-contaminated paddy soil.</title>
        <authorList>
            <person name="Huang K."/>
        </authorList>
    </citation>
    <scope>NUCLEOTIDE SEQUENCE [LARGE SCALE GENOMIC DNA]</scope>
    <source>
        <strain evidence="4 5">SM-1</strain>
    </source>
</reference>
<dbReference type="InterPro" id="IPR026444">
    <property type="entry name" value="Secre_tail"/>
</dbReference>
<dbReference type="Pfam" id="PF00149">
    <property type="entry name" value="Metallophos"/>
    <property type="match status" value="1"/>
</dbReference>
<evidence type="ECO:0000259" key="2">
    <source>
        <dbReference type="Pfam" id="PF00149"/>
    </source>
</evidence>
<dbReference type="Gene3D" id="3.60.21.10">
    <property type="match status" value="1"/>
</dbReference>
<protein>
    <recommendedName>
        <fullName evidence="6">Metallophosphoesterase</fullName>
    </recommendedName>
</protein>
<evidence type="ECO:0000313" key="5">
    <source>
        <dbReference type="Proteomes" id="UP000181790"/>
    </source>
</evidence>
<comment type="caution">
    <text evidence="4">The sequence shown here is derived from an EMBL/GenBank/DDBJ whole genome shotgun (WGS) entry which is preliminary data.</text>
</comment>
<evidence type="ECO:0000256" key="1">
    <source>
        <dbReference type="ARBA" id="ARBA00022729"/>
    </source>
</evidence>
<evidence type="ECO:0000259" key="3">
    <source>
        <dbReference type="Pfam" id="PF18962"/>
    </source>
</evidence>
<dbReference type="NCBIfam" id="TIGR04183">
    <property type="entry name" value="Por_Secre_tail"/>
    <property type="match status" value="1"/>
</dbReference>
<evidence type="ECO:0000313" key="4">
    <source>
        <dbReference type="EMBL" id="OIN60694.1"/>
    </source>
</evidence>
<dbReference type="InterPro" id="IPR051918">
    <property type="entry name" value="STPP_CPPED1"/>
</dbReference>
<dbReference type="SUPFAM" id="SSF49363">
    <property type="entry name" value="Purple acid phosphatase, N-terminal domain"/>
    <property type="match status" value="1"/>
</dbReference>
<dbReference type="OrthoDB" id="9811395at2"/>
<gene>
    <name evidence="4" type="ORF">BLX24_00845</name>
</gene>
<name>A0A1S2VPM1_9BACT</name>
<dbReference type="RefSeq" id="WP_071501194.1">
    <property type="nucleotide sequence ID" value="NZ_MORL01000001.1"/>
</dbReference>
<dbReference type="EMBL" id="MORL01000001">
    <property type="protein sequence ID" value="OIN60694.1"/>
    <property type="molecule type" value="Genomic_DNA"/>
</dbReference>
<organism evidence="4 5">
    <name type="scientific">Arsenicibacter rosenii</name>
    <dbReference type="NCBI Taxonomy" id="1750698"/>
    <lineage>
        <taxon>Bacteria</taxon>
        <taxon>Pseudomonadati</taxon>
        <taxon>Bacteroidota</taxon>
        <taxon>Cytophagia</taxon>
        <taxon>Cytophagales</taxon>
        <taxon>Spirosomataceae</taxon>
        <taxon>Arsenicibacter</taxon>
    </lineage>
</organism>
<keyword evidence="5" id="KW-1185">Reference proteome</keyword>
<dbReference type="Proteomes" id="UP000181790">
    <property type="component" value="Unassembled WGS sequence"/>
</dbReference>
<feature type="domain" description="Secretion system C-terminal sorting" evidence="3">
    <location>
        <begin position="486"/>
        <end position="553"/>
    </location>
</feature>
<dbReference type="GO" id="GO:0003993">
    <property type="term" value="F:acid phosphatase activity"/>
    <property type="evidence" value="ECO:0007669"/>
    <property type="project" value="InterPro"/>
</dbReference>
<dbReference type="InterPro" id="IPR008963">
    <property type="entry name" value="Purple_acid_Pase-like_N"/>
</dbReference>
<proteinExistence type="predicted"/>
<keyword evidence="1" id="KW-0732">Signal</keyword>
<dbReference type="SUPFAM" id="SSF56300">
    <property type="entry name" value="Metallo-dependent phosphatases"/>
    <property type="match status" value="1"/>
</dbReference>
<dbReference type="Pfam" id="PF18962">
    <property type="entry name" value="Por_Secre_tail"/>
    <property type="match status" value="1"/>
</dbReference>
<accession>A0A1S2VPM1</accession>
<evidence type="ECO:0008006" key="6">
    <source>
        <dbReference type="Google" id="ProtNLM"/>
    </source>
</evidence>
<dbReference type="AlphaFoldDB" id="A0A1S2VPM1"/>
<dbReference type="PANTHER" id="PTHR43143:SF1">
    <property type="entry name" value="SERINE_THREONINE-PROTEIN PHOSPHATASE CPPED1"/>
    <property type="match status" value="1"/>
</dbReference>
<dbReference type="InterPro" id="IPR004843">
    <property type="entry name" value="Calcineurin-like_PHP"/>
</dbReference>
<feature type="domain" description="Calcineurin-like phosphoesterase" evidence="2">
    <location>
        <begin position="122"/>
        <end position="374"/>
    </location>
</feature>